<dbReference type="Pfam" id="PF04042">
    <property type="entry name" value="DNA_pol_E_B"/>
    <property type="match status" value="1"/>
</dbReference>
<proteinExistence type="inferred from homology"/>
<comment type="function">
    <text evidence="6">Participates in DNA repair and in chromosomal DNA replication.</text>
</comment>
<keyword evidence="5 6" id="KW-0539">Nucleus</keyword>
<evidence type="ECO:0000256" key="2">
    <source>
        <dbReference type="ARBA" id="ARBA00009560"/>
    </source>
</evidence>
<protein>
    <recommendedName>
        <fullName evidence="6">DNA polymerase epsilon subunit</fullName>
    </recommendedName>
    <alternativeName>
        <fullName evidence="6">DNA polymerase II subunit 2</fullName>
    </alternativeName>
</protein>
<dbReference type="GO" id="GO:0008622">
    <property type="term" value="C:epsilon DNA polymerase complex"/>
    <property type="evidence" value="ECO:0007669"/>
    <property type="project" value="UniProtKB-UniRule"/>
</dbReference>
<reference evidence="8 9" key="1">
    <citation type="submission" date="2017-01" db="EMBL/GenBank/DDBJ databases">
        <authorList>
            <person name="Mah S.A."/>
            <person name="Swanson W.J."/>
            <person name="Moy G.W."/>
            <person name="Vacquier V.D."/>
        </authorList>
    </citation>
    <scope>NUCLEOTIDE SEQUENCE [LARGE SCALE GENOMIC DNA]</scope>
    <source>
        <strain evidence="8 9">GSMNP</strain>
    </source>
</reference>
<evidence type="ECO:0000313" key="9">
    <source>
        <dbReference type="Proteomes" id="UP000187283"/>
    </source>
</evidence>
<dbReference type="PANTHER" id="PTHR12708">
    <property type="entry name" value="DNA POLYMERASE EPSILON SUBUNIT B"/>
    <property type="match status" value="1"/>
</dbReference>
<organism evidence="8 9">
    <name type="scientific">Smittium culicis</name>
    <dbReference type="NCBI Taxonomy" id="133412"/>
    <lineage>
        <taxon>Eukaryota</taxon>
        <taxon>Fungi</taxon>
        <taxon>Fungi incertae sedis</taxon>
        <taxon>Zoopagomycota</taxon>
        <taxon>Kickxellomycotina</taxon>
        <taxon>Harpellomycetes</taxon>
        <taxon>Harpellales</taxon>
        <taxon>Legeriomycetaceae</taxon>
        <taxon>Smittium</taxon>
    </lineage>
</organism>
<keyword evidence="9" id="KW-1185">Reference proteome</keyword>
<dbReference type="GO" id="GO:0003677">
    <property type="term" value="F:DNA binding"/>
    <property type="evidence" value="ECO:0007669"/>
    <property type="project" value="UniProtKB-UniRule"/>
</dbReference>
<evidence type="ECO:0000313" key="8">
    <source>
        <dbReference type="EMBL" id="OMJ26491.1"/>
    </source>
</evidence>
<dbReference type="AlphaFoldDB" id="A0A1R1YHV0"/>
<evidence type="ECO:0000256" key="3">
    <source>
        <dbReference type="ARBA" id="ARBA00022705"/>
    </source>
</evidence>
<gene>
    <name evidence="8" type="ORF">AYI70_g125</name>
</gene>
<feature type="domain" description="DNA polymerase alpha/delta/epsilon subunit B" evidence="7">
    <location>
        <begin position="399"/>
        <end position="512"/>
    </location>
</feature>
<comment type="similarity">
    <text evidence="2 6">Belongs to the DNA polymerase epsilon subunit B family.</text>
</comment>
<sequence length="516" mass="58328">MKVEKLVYNVFTKKGGISLKADASRFLVECIENSSQSLDLASEWLESIVSLWTQSKNFGLLVELDALKQLLMDISQQTETLNSGSAMSEPYQDKNTASQDMLKFSSRIDERKLFSVVGAFDVPQLSYDNTKGTFVNPGLLSKLIDSSNVQTNQKNDKRSVSGKKNEKIYSDVKYNGLITDSSAKIELFRQRYDIIRQRLQRNDTFLRETPSGNLWNGCMFIDSISSLKGREDQDFVIFGMLSQIEEGVYCIEDKEGRIKLDLSEMVLDEEDSTGIITMNSFILVEGHLNDEVFIVNSLSQPPPEKISESKSAFQGVDFFGGHSFNYDQVTLKAIEDLDDNGAIIFLSEIWLDRPEVLNALRKLFNGFSSSRLPLAFVLAGNFNSVPYVPGNSSISQYRGPNDPWAIGALPYAPLPSFVTEKLSSKVNRAHFSTNPCRIKFCTMEIVIYREDLVKKMRRNSVLWPKGKDNLFEDHVVKTIINQSHLSPLPLSARPVIWGYDQSLRIYPSPKLVRVYT</sequence>
<comment type="caution">
    <text evidence="8">The sequence shown here is derived from an EMBL/GenBank/DDBJ whole genome shotgun (WGS) entry which is preliminary data.</text>
</comment>
<evidence type="ECO:0000256" key="6">
    <source>
        <dbReference type="PIRNR" id="PIRNR000799"/>
    </source>
</evidence>
<evidence type="ECO:0000256" key="1">
    <source>
        <dbReference type="ARBA" id="ARBA00004123"/>
    </source>
</evidence>
<dbReference type="InterPro" id="IPR007185">
    <property type="entry name" value="DNA_pol_a/d/e_bsu"/>
</dbReference>
<dbReference type="PANTHER" id="PTHR12708:SF0">
    <property type="entry name" value="DNA POLYMERASE EPSILON SUBUNIT 2"/>
    <property type="match status" value="1"/>
</dbReference>
<dbReference type="InterPro" id="IPR016266">
    <property type="entry name" value="POLE2"/>
</dbReference>
<keyword evidence="4 6" id="KW-0238">DNA-binding</keyword>
<evidence type="ECO:0000256" key="5">
    <source>
        <dbReference type="ARBA" id="ARBA00023242"/>
    </source>
</evidence>
<dbReference type="Proteomes" id="UP000187283">
    <property type="component" value="Unassembled WGS sequence"/>
</dbReference>
<evidence type="ECO:0000256" key="4">
    <source>
        <dbReference type="ARBA" id="ARBA00023125"/>
    </source>
</evidence>
<dbReference type="PIRSF" id="PIRSF000799">
    <property type="entry name" value="DNA_pol_eps_2"/>
    <property type="match status" value="1"/>
</dbReference>
<accession>A0A1R1YHV0</accession>
<comment type="subcellular location">
    <subcellularLocation>
        <location evidence="1 6">Nucleus</location>
    </subcellularLocation>
</comment>
<evidence type="ECO:0000259" key="7">
    <source>
        <dbReference type="Pfam" id="PF04042"/>
    </source>
</evidence>
<dbReference type="EMBL" id="LSSN01000015">
    <property type="protein sequence ID" value="OMJ26491.1"/>
    <property type="molecule type" value="Genomic_DNA"/>
</dbReference>
<keyword evidence="3 6" id="KW-0235">DNA replication</keyword>
<dbReference type="STRING" id="133412.A0A1R1YHV0"/>
<dbReference type="GO" id="GO:0006261">
    <property type="term" value="P:DNA-templated DNA replication"/>
    <property type="evidence" value="ECO:0007669"/>
    <property type="project" value="InterPro"/>
</dbReference>
<dbReference type="GO" id="GO:0042276">
    <property type="term" value="P:error-prone translesion synthesis"/>
    <property type="evidence" value="ECO:0007669"/>
    <property type="project" value="TreeGrafter"/>
</dbReference>
<dbReference type="OrthoDB" id="10254730at2759"/>
<name>A0A1R1YHV0_9FUNG</name>